<evidence type="ECO:0000256" key="1">
    <source>
        <dbReference type="SAM" id="SignalP"/>
    </source>
</evidence>
<accession>A0A834XPP6</accession>
<organism evidence="2 3">
    <name type="scientific">Aphidius gifuensis</name>
    <name type="common">Parasitoid wasp</name>
    <dbReference type="NCBI Taxonomy" id="684658"/>
    <lineage>
        <taxon>Eukaryota</taxon>
        <taxon>Metazoa</taxon>
        <taxon>Ecdysozoa</taxon>
        <taxon>Arthropoda</taxon>
        <taxon>Hexapoda</taxon>
        <taxon>Insecta</taxon>
        <taxon>Pterygota</taxon>
        <taxon>Neoptera</taxon>
        <taxon>Endopterygota</taxon>
        <taxon>Hymenoptera</taxon>
        <taxon>Apocrita</taxon>
        <taxon>Ichneumonoidea</taxon>
        <taxon>Braconidae</taxon>
        <taxon>Aphidiinae</taxon>
        <taxon>Aphidius</taxon>
    </lineage>
</organism>
<dbReference type="Proteomes" id="UP000639338">
    <property type="component" value="Unassembled WGS sequence"/>
</dbReference>
<comment type="caution">
    <text evidence="2">The sequence shown here is derived from an EMBL/GenBank/DDBJ whole genome shotgun (WGS) entry which is preliminary data.</text>
</comment>
<evidence type="ECO:0000313" key="2">
    <source>
        <dbReference type="EMBL" id="KAF7990447.1"/>
    </source>
</evidence>
<reference evidence="2 3" key="1">
    <citation type="submission" date="2020-08" db="EMBL/GenBank/DDBJ databases">
        <title>Aphidius gifuensis genome sequencing and assembly.</title>
        <authorList>
            <person name="Du Z."/>
        </authorList>
    </citation>
    <scope>NUCLEOTIDE SEQUENCE [LARGE SCALE GENOMIC DNA]</scope>
    <source>
        <strain evidence="2">YNYX2018</strain>
        <tissue evidence="2">Adults</tissue>
    </source>
</reference>
<proteinExistence type="predicted"/>
<keyword evidence="3" id="KW-1185">Reference proteome</keyword>
<feature type="chain" id="PRO_5032340289" evidence="1">
    <location>
        <begin position="22"/>
        <end position="136"/>
    </location>
</feature>
<protein>
    <submittedName>
        <fullName evidence="2">Uncharacterized protein</fullName>
    </submittedName>
</protein>
<dbReference type="AlphaFoldDB" id="A0A834XPP6"/>
<gene>
    <name evidence="2" type="ORF">HCN44_000252</name>
</gene>
<dbReference type="EMBL" id="JACMRX010000004">
    <property type="protein sequence ID" value="KAF7990447.1"/>
    <property type="molecule type" value="Genomic_DNA"/>
</dbReference>
<evidence type="ECO:0000313" key="3">
    <source>
        <dbReference type="Proteomes" id="UP000639338"/>
    </source>
</evidence>
<sequence>MGMILLPFIIMATLSATTTVARVFPKRTISTDLSSSDTIDYPDYSFKSEIYPVGTKRAALLLDRLMVALQKAVDDQGIGDSRDERGLRKSEPIIEIPNIGALRSGSTKMDLQRRGHVNNSVYWRCYFNAVTCFKKK</sequence>
<name>A0A834XPP6_APHGI</name>
<dbReference type="OrthoDB" id="7464898at2759"/>
<keyword evidence="1" id="KW-0732">Signal</keyword>
<feature type="signal peptide" evidence="1">
    <location>
        <begin position="1"/>
        <end position="21"/>
    </location>
</feature>